<evidence type="ECO:0000256" key="2">
    <source>
        <dbReference type="ARBA" id="ARBA00010231"/>
    </source>
</evidence>
<dbReference type="AlphaFoldDB" id="A0AA35UXH3"/>
<accession>A0AA35UXH3</accession>
<evidence type="ECO:0000256" key="4">
    <source>
        <dbReference type="ARBA" id="ARBA00022723"/>
    </source>
</evidence>
<comment type="cofactor">
    <cofactor evidence="1">
        <name>Mg(2+)</name>
        <dbReference type="ChEBI" id="CHEBI:18420"/>
    </cofactor>
</comment>
<protein>
    <submittedName>
        <fullName evidence="12">Phosphomannomutase</fullName>
    </submittedName>
</protein>
<dbReference type="PANTHER" id="PTHR42946">
    <property type="entry name" value="PHOSPHOHEXOSE MUTASE"/>
    <property type="match status" value="1"/>
</dbReference>
<keyword evidence="3" id="KW-0597">Phosphoprotein</keyword>
<dbReference type="Gene3D" id="3.30.310.50">
    <property type="entry name" value="Alpha-D-phosphohexomutase, C-terminal domain"/>
    <property type="match status" value="1"/>
</dbReference>
<feature type="domain" description="Alpha-D-phosphohexomutase alpha/beta/alpha" evidence="10">
    <location>
        <begin position="164"/>
        <end position="260"/>
    </location>
</feature>
<dbReference type="InterPro" id="IPR036900">
    <property type="entry name" value="A-D-PHexomutase_C_sf"/>
</dbReference>
<dbReference type="GO" id="GO:0004615">
    <property type="term" value="F:phosphomannomutase activity"/>
    <property type="evidence" value="ECO:0007669"/>
    <property type="project" value="TreeGrafter"/>
</dbReference>
<evidence type="ECO:0000259" key="11">
    <source>
        <dbReference type="Pfam" id="PF02880"/>
    </source>
</evidence>
<evidence type="ECO:0000259" key="9">
    <source>
        <dbReference type="Pfam" id="PF02878"/>
    </source>
</evidence>
<keyword evidence="6" id="KW-0413">Isomerase</keyword>
<dbReference type="InterPro" id="IPR016066">
    <property type="entry name" value="A-D-PHexomutase_CS"/>
</dbReference>
<dbReference type="GO" id="GO:0006048">
    <property type="term" value="P:UDP-N-acetylglucosamine biosynthetic process"/>
    <property type="evidence" value="ECO:0007669"/>
    <property type="project" value="TreeGrafter"/>
</dbReference>
<dbReference type="PANTHER" id="PTHR42946:SF1">
    <property type="entry name" value="PHOSPHOGLUCOMUTASE (ALPHA-D-GLUCOSE-1,6-BISPHOSPHATE-DEPENDENT)"/>
    <property type="match status" value="1"/>
</dbReference>
<dbReference type="Proteomes" id="UP001176960">
    <property type="component" value="Unassembled WGS sequence"/>
</dbReference>
<dbReference type="CDD" id="cd03088">
    <property type="entry name" value="ManB"/>
    <property type="match status" value="1"/>
</dbReference>
<gene>
    <name evidence="12" type="ORF">LMG32879_002275</name>
</gene>
<dbReference type="InterPro" id="IPR005843">
    <property type="entry name" value="A-D-PHexomutase_C"/>
</dbReference>
<evidence type="ECO:0000313" key="12">
    <source>
        <dbReference type="EMBL" id="CAI9121428.1"/>
    </source>
</evidence>
<evidence type="ECO:0000256" key="5">
    <source>
        <dbReference type="ARBA" id="ARBA00022842"/>
    </source>
</evidence>
<dbReference type="GO" id="GO:0005975">
    <property type="term" value="P:carbohydrate metabolic process"/>
    <property type="evidence" value="ECO:0007669"/>
    <property type="project" value="InterPro"/>
</dbReference>
<keyword evidence="5 7" id="KW-0460">Magnesium</keyword>
<name>A0AA35UXH3_9PROT</name>
<comment type="similarity">
    <text evidence="2 7">Belongs to the phosphohexose mutase family.</text>
</comment>
<dbReference type="GO" id="GO:0008966">
    <property type="term" value="F:phosphoglucosamine mutase activity"/>
    <property type="evidence" value="ECO:0007669"/>
    <property type="project" value="TreeGrafter"/>
</dbReference>
<dbReference type="SUPFAM" id="SSF55957">
    <property type="entry name" value="Phosphoglucomutase, C-terminal domain"/>
    <property type="match status" value="1"/>
</dbReference>
<dbReference type="InterPro" id="IPR005846">
    <property type="entry name" value="A-D-PHexomutase_a/b/a-III"/>
</dbReference>
<evidence type="ECO:0000256" key="3">
    <source>
        <dbReference type="ARBA" id="ARBA00022553"/>
    </source>
</evidence>
<sequence length="484" mass="50914">MTRSGVAFGTSGARGLVTAMTDAVCFAYTVGYLKHLTALGEFGPGMPVAVAGDQRPSTPRILRACIAAIIHRGGEPVLCGQIPTPALCLHAFARAIPSLMVTGSHIPADRNGIKYNRARGEFLKSDEKAMRDEDVDLPDGWFDEKGALVAALPPFEPVDVVLGYVERYVAFFGPDALSGLKLGVYQHSAVGRDVLVRIVEALGAQAVVLGRSDSFIPVDTEAVRPEDAALASGWTAEHALDAILTTDGDSDRPLLADQNGHWLRGDVLGILTAQFLGAAAVTTPVSSNTALEKAGFARDIRRTRIGSPFVVEAMMEAAQSGVAPSVGYEANGGFLLATPVTRGDGTLSALPTRDAMLPMLCALVSARQSGRTLAGLVGTLPARFTLSDRLIEMPTAVSQAKIEALRQAPAAGVLALGLVDVCGELIHLDETDGVRMTFARNEIVHLRPSGNAPELRVYVEADTPARAAELLAVGLDGVASWRHG</sequence>
<feature type="domain" description="Alpha-D-phosphohexomutase alpha/beta/alpha" evidence="11">
    <location>
        <begin position="266"/>
        <end position="378"/>
    </location>
</feature>
<dbReference type="SUPFAM" id="SSF53738">
    <property type="entry name" value="Phosphoglucomutase, first 3 domains"/>
    <property type="match status" value="3"/>
</dbReference>
<dbReference type="EMBL" id="CATKSH010000015">
    <property type="protein sequence ID" value="CAI9121428.1"/>
    <property type="molecule type" value="Genomic_DNA"/>
</dbReference>
<keyword evidence="13" id="KW-1185">Reference proteome</keyword>
<dbReference type="Pfam" id="PF02879">
    <property type="entry name" value="PGM_PMM_II"/>
    <property type="match status" value="1"/>
</dbReference>
<evidence type="ECO:0000259" key="8">
    <source>
        <dbReference type="Pfam" id="PF00408"/>
    </source>
</evidence>
<dbReference type="InterPro" id="IPR005845">
    <property type="entry name" value="A-D-PHexomutase_a/b/a-II"/>
</dbReference>
<dbReference type="GO" id="GO:0000287">
    <property type="term" value="F:magnesium ion binding"/>
    <property type="evidence" value="ECO:0007669"/>
    <property type="project" value="InterPro"/>
</dbReference>
<dbReference type="Pfam" id="PF02880">
    <property type="entry name" value="PGM_PMM_III"/>
    <property type="match status" value="1"/>
</dbReference>
<dbReference type="InterPro" id="IPR050060">
    <property type="entry name" value="Phosphoglucosamine_mutase"/>
</dbReference>
<evidence type="ECO:0000259" key="10">
    <source>
        <dbReference type="Pfam" id="PF02879"/>
    </source>
</evidence>
<evidence type="ECO:0000313" key="13">
    <source>
        <dbReference type="Proteomes" id="UP001176960"/>
    </source>
</evidence>
<reference evidence="12" key="1">
    <citation type="submission" date="2023-03" db="EMBL/GenBank/DDBJ databases">
        <authorList>
            <person name="Cleenwerck I."/>
        </authorList>
    </citation>
    <scope>NUCLEOTIDE SEQUENCE</scope>
    <source>
        <strain evidence="12">LMG 32879</strain>
    </source>
</reference>
<dbReference type="GO" id="GO:0009252">
    <property type="term" value="P:peptidoglycan biosynthetic process"/>
    <property type="evidence" value="ECO:0007669"/>
    <property type="project" value="TreeGrafter"/>
</dbReference>
<organism evidence="12 13">
    <name type="scientific">Brytella acorum</name>
    <dbReference type="NCBI Taxonomy" id="2959299"/>
    <lineage>
        <taxon>Bacteria</taxon>
        <taxon>Pseudomonadati</taxon>
        <taxon>Pseudomonadota</taxon>
        <taxon>Alphaproteobacteria</taxon>
        <taxon>Acetobacterales</taxon>
        <taxon>Acetobacteraceae</taxon>
        <taxon>Brytella</taxon>
    </lineage>
</organism>
<dbReference type="InterPro" id="IPR005844">
    <property type="entry name" value="A-D-PHexomutase_a/b/a-I"/>
</dbReference>
<keyword evidence="4 7" id="KW-0479">Metal-binding</keyword>
<dbReference type="PROSITE" id="PS00710">
    <property type="entry name" value="PGM_PMM"/>
    <property type="match status" value="1"/>
</dbReference>
<dbReference type="Pfam" id="PF02878">
    <property type="entry name" value="PGM_PMM_I"/>
    <property type="match status" value="1"/>
</dbReference>
<proteinExistence type="inferred from homology"/>
<evidence type="ECO:0000256" key="6">
    <source>
        <dbReference type="ARBA" id="ARBA00023235"/>
    </source>
</evidence>
<dbReference type="RefSeq" id="WP_289843630.1">
    <property type="nucleotide sequence ID" value="NZ_CATKSH010000015.1"/>
</dbReference>
<feature type="domain" description="Alpha-D-phosphohexomutase C-terminal" evidence="8">
    <location>
        <begin position="416"/>
        <end position="471"/>
    </location>
</feature>
<dbReference type="InterPro" id="IPR016055">
    <property type="entry name" value="A-D-PHexomutase_a/b/a-I/II/III"/>
</dbReference>
<evidence type="ECO:0000256" key="1">
    <source>
        <dbReference type="ARBA" id="ARBA00001946"/>
    </source>
</evidence>
<dbReference type="GO" id="GO:0005829">
    <property type="term" value="C:cytosol"/>
    <property type="evidence" value="ECO:0007669"/>
    <property type="project" value="TreeGrafter"/>
</dbReference>
<comment type="caution">
    <text evidence="12">The sequence shown here is derived from an EMBL/GenBank/DDBJ whole genome shotgun (WGS) entry which is preliminary data.</text>
</comment>
<dbReference type="Pfam" id="PF00408">
    <property type="entry name" value="PGM_PMM_IV"/>
    <property type="match status" value="1"/>
</dbReference>
<dbReference type="Gene3D" id="3.40.120.10">
    <property type="entry name" value="Alpha-D-Glucose-1,6-Bisphosphate, subunit A, domain 3"/>
    <property type="match status" value="3"/>
</dbReference>
<feature type="domain" description="Alpha-D-phosphohexomutase alpha/beta/alpha" evidence="9">
    <location>
        <begin position="7"/>
        <end position="127"/>
    </location>
</feature>
<evidence type="ECO:0000256" key="7">
    <source>
        <dbReference type="RuleBase" id="RU004326"/>
    </source>
</evidence>